<dbReference type="AlphaFoldDB" id="A0A0D2AQE6"/>
<evidence type="ECO:0000313" key="3">
    <source>
        <dbReference type="EMBL" id="KIW08745.1"/>
    </source>
</evidence>
<feature type="domain" description="WKF" evidence="2">
    <location>
        <begin position="186"/>
        <end position="249"/>
    </location>
</feature>
<feature type="compositionally biased region" description="Polar residues" evidence="1">
    <location>
        <begin position="29"/>
        <end position="44"/>
    </location>
</feature>
<organism evidence="3 4">
    <name type="scientific">Verruconis gallopava</name>
    <dbReference type="NCBI Taxonomy" id="253628"/>
    <lineage>
        <taxon>Eukaryota</taxon>
        <taxon>Fungi</taxon>
        <taxon>Dikarya</taxon>
        <taxon>Ascomycota</taxon>
        <taxon>Pezizomycotina</taxon>
        <taxon>Dothideomycetes</taxon>
        <taxon>Pleosporomycetidae</taxon>
        <taxon>Venturiales</taxon>
        <taxon>Sympoventuriaceae</taxon>
        <taxon>Verruconis</taxon>
    </lineage>
</organism>
<evidence type="ECO:0000259" key="2">
    <source>
        <dbReference type="Pfam" id="PF10180"/>
    </source>
</evidence>
<gene>
    <name evidence="3" type="ORF">PV09_00683</name>
</gene>
<dbReference type="EMBL" id="KN847530">
    <property type="protein sequence ID" value="KIW08745.1"/>
    <property type="molecule type" value="Genomic_DNA"/>
</dbReference>
<feature type="region of interest" description="Disordered" evidence="1">
    <location>
        <begin position="320"/>
        <end position="432"/>
    </location>
</feature>
<feature type="compositionally biased region" description="Polar residues" evidence="1">
    <location>
        <begin position="321"/>
        <end position="334"/>
    </location>
</feature>
<dbReference type="PANTHER" id="PTHR22306">
    <property type="entry name" value="CHROMOSOME 7 OPEN READING FRAME 50"/>
    <property type="match status" value="1"/>
</dbReference>
<feature type="compositionally biased region" description="Acidic residues" evidence="1">
    <location>
        <begin position="415"/>
        <end position="432"/>
    </location>
</feature>
<sequence>MAVEQAPNQPYIPAWKRLGLKLKNGVPANGQTEASPSVDATSESKQSKRKVSDVLDDVAPPSSRPDVALSAEPEASRMRGARVSDERPPKRKKSVSFVDGTKKEDGDFNEKLLEDYVASQKGGQDQFSEAEIAHFTVSAKDHSANRSSQVHKKTESQPKARDTKQKPKKKRVDPESQPQQDLAYISYLKQYHSSRPSWKFNKNHQTKLLQNLYNMYRLPTEFDEALSLYLSGLQGDATKKRLAEAAEKIISETDKLEGADANMPRHSNLDEAKERALRAKPKQTNSLERNEQAVEETSSEEHKEKLQRRKRAELILKSLNMYPSISFEDSQQGVSRIASENDAENGLPTKRKKVRRSRKMRTGAPDDDDTDETSSMSSIPSSATSTDEGDESSEDVSSGSDSSSEVSTSSASESSSEESSDESASDTDSDEK</sequence>
<evidence type="ECO:0000313" key="4">
    <source>
        <dbReference type="Proteomes" id="UP000053259"/>
    </source>
</evidence>
<feature type="region of interest" description="Disordered" evidence="1">
    <location>
        <begin position="259"/>
        <end position="308"/>
    </location>
</feature>
<dbReference type="RefSeq" id="XP_016218614.1">
    <property type="nucleotide sequence ID" value="XM_016353461.1"/>
</dbReference>
<feature type="region of interest" description="Disordered" evidence="1">
    <location>
        <begin position="132"/>
        <end position="181"/>
    </location>
</feature>
<dbReference type="InterPro" id="IPR019327">
    <property type="entry name" value="WKF"/>
</dbReference>
<dbReference type="OrthoDB" id="10261563at2759"/>
<protein>
    <recommendedName>
        <fullName evidence="2">WKF domain-containing protein</fullName>
    </recommendedName>
</protein>
<dbReference type="VEuPathDB" id="FungiDB:PV09_00683"/>
<reference evidence="3 4" key="1">
    <citation type="submission" date="2015-01" db="EMBL/GenBank/DDBJ databases">
        <title>The Genome Sequence of Ochroconis gallopava CBS43764.</title>
        <authorList>
            <consortium name="The Broad Institute Genomics Platform"/>
            <person name="Cuomo C."/>
            <person name="de Hoog S."/>
            <person name="Gorbushina A."/>
            <person name="Stielow B."/>
            <person name="Teixiera M."/>
            <person name="Abouelleil A."/>
            <person name="Chapman S.B."/>
            <person name="Priest M."/>
            <person name="Young S.K."/>
            <person name="Wortman J."/>
            <person name="Nusbaum C."/>
            <person name="Birren B."/>
        </authorList>
    </citation>
    <scope>NUCLEOTIDE SEQUENCE [LARGE SCALE GENOMIC DNA]</scope>
    <source>
        <strain evidence="3 4">CBS 43764</strain>
    </source>
</reference>
<feature type="compositionally biased region" description="Basic residues" evidence="1">
    <location>
        <begin position="349"/>
        <end position="361"/>
    </location>
</feature>
<dbReference type="HOGENOM" id="CLU_045013_1_0_1"/>
<feature type="compositionally biased region" description="Basic and acidic residues" evidence="1">
    <location>
        <begin position="152"/>
        <end position="165"/>
    </location>
</feature>
<dbReference type="FunCoup" id="A0A0D2AQE6">
    <property type="interactions" value="177"/>
</dbReference>
<proteinExistence type="predicted"/>
<feature type="compositionally biased region" description="Low complexity" evidence="1">
    <location>
        <begin position="373"/>
        <end position="386"/>
    </location>
</feature>
<accession>A0A0D2AQE6</accession>
<dbReference type="STRING" id="253628.A0A0D2AQE6"/>
<feature type="compositionally biased region" description="Basic and acidic residues" evidence="1">
    <location>
        <begin position="74"/>
        <end position="88"/>
    </location>
</feature>
<dbReference type="Pfam" id="PF10180">
    <property type="entry name" value="WKF"/>
    <property type="match status" value="1"/>
</dbReference>
<dbReference type="PANTHER" id="PTHR22306:SF2">
    <property type="entry name" value="CHROMOSOME 7 OPEN READING FRAME 50"/>
    <property type="match status" value="1"/>
</dbReference>
<keyword evidence="4" id="KW-1185">Reference proteome</keyword>
<feature type="region of interest" description="Disordered" evidence="1">
    <location>
        <begin position="24"/>
        <end position="108"/>
    </location>
</feature>
<feature type="compositionally biased region" description="Basic and acidic residues" evidence="1">
    <location>
        <begin position="267"/>
        <end position="277"/>
    </location>
</feature>
<name>A0A0D2AQE6_9PEZI</name>
<dbReference type="InParanoid" id="A0A0D2AQE6"/>
<feature type="compositionally biased region" description="Low complexity" evidence="1">
    <location>
        <begin position="395"/>
        <end position="414"/>
    </location>
</feature>
<evidence type="ECO:0000256" key="1">
    <source>
        <dbReference type="SAM" id="MobiDB-lite"/>
    </source>
</evidence>
<dbReference type="Proteomes" id="UP000053259">
    <property type="component" value="Unassembled WGS sequence"/>
</dbReference>
<dbReference type="GeneID" id="27308656"/>